<dbReference type="AlphaFoldDB" id="A4GHJ7"/>
<dbReference type="InterPro" id="IPR007466">
    <property type="entry name" value="Peptidyl-Arg-deiminase_porph"/>
</dbReference>
<proteinExistence type="predicted"/>
<evidence type="ECO:0000256" key="1">
    <source>
        <dbReference type="ARBA" id="ARBA00022801"/>
    </source>
</evidence>
<organism evidence="2">
    <name type="scientific">uncultured marine bacterium EB0_35D03</name>
    <dbReference type="NCBI Taxonomy" id="415435"/>
    <lineage>
        <taxon>Bacteria</taxon>
        <taxon>environmental samples</taxon>
    </lineage>
</organism>
<dbReference type="SUPFAM" id="SSF55909">
    <property type="entry name" value="Pentein"/>
    <property type="match status" value="1"/>
</dbReference>
<dbReference type="Pfam" id="PF04371">
    <property type="entry name" value="PAD_porph"/>
    <property type="match status" value="1"/>
</dbReference>
<dbReference type="PANTHER" id="PTHR31377">
    <property type="entry name" value="AGMATINE DEIMINASE-RELATED"/>
    <property type="match status" value="1"/>
</dbReference>
<sequence>MIAVNTFANEVNNITKRVPAEWEPQEAIWMQWPGYWEKEYEPTFAKISAIISRYEKLHILYNSEKIYVEARKAINNIGADPQNNNIQWHAVPNDNAWMRDNGPIFVLEDNELRIQNWDFNAWGGAFGSDIPFSLDNMVPDKVGAILDMPVDYINIVHERGNLEFNGLDTVITNWSTLGDPSRNLNYNKQQAESDLKKHFGVTNVIFIEGIPDGDLTKGHIDGIARFIGVGTVVVVQCTSRSLCQPNSKDAQLYDNAAKVIEKAGLNVIREPIEGFVKYNDQEFDTNYMNWLVGNGFVIVPGFGNPETDISAKSRIENYFPNRDVYLIEMLSSWAAGGGVHCHTNDQPANPMKNNL</sequence>
<evidence type="ECO:0000313" key="2">
    <source>
        <dbReference type="EMBL" id="ABL97558.1"/>
    </source>
</evidence>
<dbReference type="GO" id="GO:0047632">
    <property type="term" value="F:agmatine deiminase activity"/>
    <property type="evidence" value="ECO:0007669"/>
    <property type="project" value="TreeGrafter"/>
</dbReference>
<protein>
    <submittedName>
        <fullName evidence="2">Peptidyl-arginine deiminase</fullName>
    </submittedName>
</protein>
<name>A4GHJ7_9BACT</name>
<dbReference type="PANTHER" id="PTHR31377:SF0">
    <property type="entry name" value="AGMATINE DEIMINASE-RELATED"/>
    <property type="match status" value="1"/>
</dbReference>
<dbReference type="Gene3D" id="3.75.10.10">
    <property type="entry name" value="L-arginine/glycine Amidinotransferase, Chain A"/>
    <property type="match status" value="1"/>
</dbReference>
<dbReference type="GO" id="GO:0004668">
    <property type="term" value="F:protein-arginine deiminase activity"/>
    <property type="evidence" value="ECO:0007669"/>
    <property type="project" value="InterPro"/>
</dbReference>
<reference evidence="2" key="1">
    <citation type="journal article" date="2007" name="Environ. Microbiol.">
        <title>Proteorhodopsin photosystem gene clusters exhibit co-evolutionary trends and shared ancestry among diverse marine microbial phyla.</title>
        <authorList>
            <person name="McCarren J."/>
            <person name="Delong E.F."/>
        </authorList>
    </citation>
    <scope>NUCLEOTIDE SEQUENCE</scope>
</reference>
<dbReference type="EMBL" id="EF089397">
    <property type="protein sequence ID" value="ABL97558.1"/>
    <property type="molecule type" value="Genomic_DNA"/>
</dbReference>
<accession>A4GHJ7</accession>
<gene>
    <name evidence="2" type="ORF">MBMO_EB0-35D03.0021</name>
</gene>
<keyword evidence="1" id="KW-0378">Hydrolase</keyword>
<dbReference type="GO" id="GO:0009446">
    <property type="term" value="P:putrescine biosynthetic process"/>
    <property type="evidence" value="ECO:0007669"/>
    <property type="project" value="InterPro"/>
</dbReference>